<protein>
    <submittedName>
        <fullName evidence="1">Uncharacterized protein</fullName>
    </submittedName>
</protein>
<accession>A0A511NA47</accession>
<dbReference type="EMBL" id="BJXB01000035">
    <property type="protein sequence ID" value="GEM49447.1"/>
    <property type="molecule type" value="Genomic_DNA"/>
</dbReference>
<evidence type="ECO:0000313" key="2">
    <source>
        <dbReference type="Proteomes" id="UP000321306"/>
    </source>
</evidence>
<organism evidence="1 2">
    <name type="scientific">Deinococcus cellulosilyticus (strain DSM 18568 / NBRC 106333 / KACC 11606 / 5516J-15)</name>
    <dbReference type="NCBI Taxonomy" id="1223518"/>
    <lineage>
        <taxon>Bacteria</taxon>
        <taxon>Thermotogati</taxon>
        <taxon>Deinococcota</taxon>
        <taxon>Deinococci</taxon>
        <taxon>Deinococcales</taxon>
        <taxon>Deinococcaceae</taxon>
        <taxon>Deinococcus</taxon>
    </lineage>
</organism>
<sequence length="188" mass="21810">MPPNTETSVSVRAAKILQAVKEKPDHHTIKSLAEHLHEDYQKVQKPIQQLMEAKFLSWNGDKLMPHHPPKARLDDLAPAMERLYLPYKPHHELPRPRPEHEFIRFSEPAHPVVSRHQEPEPEAPTHGFEVLIRGNPTGLFTWPYQAFFKHEDLVHLHVPCKRGPLSPPETLLVQAWDLDVVLRPLPWL</sequence>
<evidence type="ECO:0000313" key="1">
    <source>
        <dbReference type="EMBL" id="GEM49447.1"/>
    </source>
</evidence>
<comment type="caution">
    <text evidence="1">The sequence shown here is derived from an EMBL/GenBank/DDBJ whole genome shotgun (WGS) entry which is preliminary data.</text>
</comment>
<proteinExistence type="predicted"/>
<keyword evidence="2" id="KW-1185">Reference proteome</keyword>
<name>A0A511NA47_DEIC1</name>
<reference evidence="1 2" key="1">
    <citation type="submission" date="2019-07" db="EMBL/GenBank/DDBJ databases">
        <title>Whole genome shotgun sequence of Deinococcus cellulosilyticus NBRC 106333.</title>
        <authorList>
            <person name="Hosoyama A."/>
            <person name="Uohara A."/>
            <person name="Ohji S."/>
            <person name="Ichikawa N."/>
        </authorList>
    </citation>
    <scope>NUCLEOTIDE SEQUENCE [LARGE SCALE GENOMIC DNA]</scope>
    <source>
        <strain evidence="1 2">NBRC 106333</strain>
    </source>
</reference>
<dbReference type="AlphaFoldDB" id="A0A511NA47"/>
<dbReference type="Proteomes" id="UP000321306">
    <property type="component" value="Unassembled WGS sequence"/>
</dbReference>
<dbReference type="RefSeq" id="WP_146890031.1">
    <property type="nucleotide sequence ID" value="NZ_BJXB01000035.1"/>
</dbReference>
<gene>
    <name evidence="1" type="ORF">DC3_50820</name>
</gene>